<accession>A0A2K8L1F0</accession>
<gene>
    <name evidence="1" type="ORF">Ga0123462_0270</name>
</gene>
<dbReference type="AlphaFoldDB" id="A0A2K8L1F0"/>
<evidence type="ECO:0000313" key="1">
    <source>
        <dbReference type="EMBL" id="ATX81145.1"/>
    </source>
</evidence>
<dbReference type="EMBL" id="CP018800">
    <property type="protein sequence ID" value="ATX81145.1"/>
    <property type="molecule type" value="Genomic_DNA"/>
</dbReference>
<dbReference type="KEGG" id="mfn:Ga0123462_0270"/>
<reference evidence="1 2" key="1">
    <citation type="submission" date="2016-12" db="EMBL/GenBank/DDBJ databases">
        <title>Isolation and genomic insights into novel planktonic Zetaproteobacteria from stratified waters of the Chesapeake Bay.</title>
        <authorList>
            <person name="McAllister S.M."/>
            <person name="Kato S."/>
            <person name="Chan C.S."/>
            <person name="Chiu B.K."/>
            <person name="Field E.K."/>
        </authorList>
    </citation>
    <scope>NUCLEOTIDE SEQUENCE [LARGE SCALE GENOMIC DNA]</scope>
    <source>
        <strain evidence="1 2">CP-8</strain>
    </source>
</reference>
<dbReference type="OrthoDB" id="5287955at2"/>
<keyword evidence="2" id="KW-1185">Reference proteome</keyword>
<protein>
    <submittedName>
        <fullName evidence="1">Uncharacterized protein</fullName>
    </submittedName>
</protein>
<dbReference type="RefSeq" id="WP_100264655.1">
    <property type="nucleotide sequence ID" value="NZ_CP018800.1"/>
</dbReference>
<organism evidence="1 2">
    <name type="scientific">Mariprofundus ferrinatatus</name>
    <dbReference type="NCBI Taxonomy" id="1921087"/>
    <lineage>
        <taxon>Bacteria</taxon>
        <taxon>Pseudomonadati</taxon>
        <taxon>Pseudomonadota</taxon>
        <taxon>Candidatius Mariprofundia</taxon>
        <taxon>Mariprofundales</taxon>
        <taxon>Mariprofundaceae</taxon>
        <taxon>Mariprofundus</taxon>
    </lineage>
</organism>
<proteinExistence type="predicted"/>
<evidence type="ECO:0000313" key="2">
    <source>
        <dbReference type="Proteomes" id="UP000231637"/>
    </source>
</evidence>
<name>A0A2K8L1F0_9PROT</name>
<dbReference type="Proteomes" id="UP000231637">
    <property type="component" value="Chromosome"/>
</dbReference>
<sequence length="740" mass="82811">MISPDYFDSRWSWYRPVLNRQEQPRNLCTVEVRRLPIRFTTSKGGEYIPFAVQADVDKALTVSLRRLQDYAIRYMVKGEKVSAHTLPQMNDRVRAMVSYLRKQNPHLSRDMLHHWCAESQGAAALLNICEVLWEQGWKQDQADSAPWVPAVNVLLLRLIRTAIAKLSGEESATVNHVMLCVVGGLYNWALQGFLKRYLEGVVEIARIPNCEAMVLPVTPMVFMHHQPDSTLLADDSRIIRAYGLEPEIVPQMRYLIGKVGNSNEGGMLALLAKDRMGAHLLRRSWARLSLWKLALKTGYGGWMRWVLDAKRLDQLLAGQVRLDSMAMENLHANSDEAIAVWLQAQMQGGRSAKAAGEPWLQDKITLVAFRVFDEDVRVEIARREAECCWLDRKSEMGTSGRLQTGLVGISELRGQGGLRGGRDSESEKRLEQAWLDGELVLVQSDAGKMLHSGKSMALHHGCMRVEWSDYLAHIYTLSVSDAAQFLSDRFLPAIFEAVESRGNLFLDACSGSGCMLRGSVVELTEAALFLRERFRQLYLEVTGQQDGKAEVLNIPPVSMCMDLTGEWIFGERQHAKMGEHRIAFSLAVSQVDAGISRDTGIARMINAGVREMGKKSLGSVNVEKFYISSDEAVQVIHNAGIALTASALKELTKMLAGSAHIHEYRRSVMQVRGVLDDYRLPPAGLEMVVIRRHGEEGKCPWLLVKVGKPNLAGVDVEVYELLDEYSDAAQNIVALGLKSW</sequence>